<keyword evidence="3" id="KW-1185">Reference proteome</keyword>
<evidence type="ECO:0000256" key="1">
    <source>
        <dbReference type="SAM" id="MobiDB-lite"/>
    </source>
</evidence>
<accession>A0ABQ1MMR6</accession>
<dbReference type="EMBL" id="BMHL01000004">
    <property type="protein sequence ID" value="GGC41156.1"/>
    <property type="molecule type" value="Genomic_DNA"/>
</dbReference>
<dbReference type="Proteomes" id="UP000602004">
    <property type="component" value="Unassembled WGS sequence"/>
</dbReference>
<protein>
    <submittedName>
        <fullName evidence="2">Uncharacterized protein</fullName>
    </submittedName>
</protein>
<sequence length="126" mass="14301">MGRQPGEYVFQISGRNRVRSKVLSQEHLNAPRYGLCEKIGDPSHTRRYKPASRPDEAYVAGVAHKFVENGDDVRMPEIVGKRDLGEQADSHTGENTGPDRFDTVGREISAHGRDKSTFWSYKRPMR</sequence>
<organism evidence="2 3">
    <name type="scientific">Paraburkholderia caffeinilytica</name>
    <dbReference type="NCBI Taxonomy" id="1761016"/>
    <lineage>
        <taxon>Bacteria</taxon>
        <taxon>Pseudomonadati</taxon>
        <taxon>Pseudomonadota</taxon>
        <taxon>Betaproteobacteria</taxon>
        <taxon>Burkholderiales</taxon>
        <taxon>Burkholderiaceae</taxon>
        <taxon>Paraburkholderia</taxon>
    </lineage>
</organism>
<evidence type="ECO:0000313" key="2">
    <source>
        <dbReference type="EMBL" id="GGC41156.1"/>
    </source>
</evidence>
<feature type="region of interest" description="Disordered" evidence="1">
    <location>
        <begin position="82"/>
        <end position="108"/>
    </location>
</feature>
<comment type="caution">
    <text evidence="2">The sequence shown here is derived from an EMBL/GenBank/DDBJ whole genome shotgun (WGS) entry which is preliminary data.</text>
</comment>
<name>A0ABQ1MMR6_9BURK</name>
<proteinExistence type="predicted"/>
<reference evidence="3" key="1">
    <citation type="journal article" date="2019" name="Int. J. Syst. Evol. Microbiol.">
        <title>The Global Catalogue of Microorganisms (GCM) 10K type strain sequencing project: providing services to taxonomists for standard genome sequencing and annotation.</title>
        <authorList>
            <consortium name="The Broad Institute Genomics Platform"/>
            <consortium name="The Broad Institute Genome Sequencing Center for Infectious Disease"/>
            <person name="Wu L."/>
            <person name="Ma J."/>
        </authorList>
    </citation>
    <scope>NUCLEOTIDE SEQUENCE [LARGE SCALE GENOMIC DNA]</scope>
    <source>
        <strain evidence="3">CGMCC 1.15103</strain>
    </source>
</reference>
<evidence type="ECO:0000313" key="3">
    <source>
        <dbReference type="Proteomes" id="UP000602004"/>
    </source>
</evidence>
<gene>
    <name evidence="2" type="ORF">GCM10011400_29940</name>
</gene>